<protein>
    <submittedName>
        <fullName evidence="2">Uncharacterized protein</fullName>
    </submittedName>
</protein>
<dbReference type="EMBL" id="BAAAUV010000011">
    <property type="protein sequence ID" value="GAA3219952.1"/>
    <property type="molecule type" value="Genomic_DNA"/>
</dbReference>
<feature type="region of interest" description="Disordered" evidence="1">
    <location>
        <begin position="1"/>
        <end position="43"/>
    </location>
</feature>
<reference evidence="3" key="1">
    <citation type="journal article" date="2019" name="Int. J. Syst. Evol. Microbiol.">
        <title>The Global Catalogue of Microorganisms (GCM) 10K type strain sequencing project: providing services to taxonomists for standard genome sequencing and annotation.</title>
        <authorList>
            <consortium name="The Broad Institute Genomics Platform"/>
            <consortium name="The Broad Institute Genome Sequencing Center for Infectious Disease"/>
            <person name="Wu L."/>
            <person name="Ma J."/>
        </authorList>
    </citation>
    <scope>NUCLEOTIDE SEQUENCE [LARGE SCALE GENOMIC DNA]</scope>
    <source>
        <strain evidence="3">JCM 9377</strain>
    </source>
</reference>
<evidence type="ECO:0000313" key="3">
    <source>
        <dbReference type="Proteomes" id="UP001501237"/>
    </source>
</evidence>
<comment type="caution">
    <text evidence="2">The sequence shown here is derived from an EMBL/GenBank/DDBJ whole genome shotgun (WGS) entry which is preliminary data.</text>
</comment>
<keyword evidence="3" id="KW-1185">Reference proteome</keyword>
<evidence type="ECO:0000313" key="2">
    <source>
        <dbReference type="EMBL" id="GAA3219952.1"/>
    </source>
</evidence>
<proteinExistence type="predicted"/>
<dbReference type="Proteomes" id="UP001501237">
    <property type="component" value="Unassembled WGS sequence"/>
</dbReference>
<sequence length="83" mass="8802">MSSLPRGRLPTTSAPGEAEGEGGEEVGVGRSGADGPEQPATSRAAMAISESRLIPAPYRTSDIWNEVFRSDRIVTHPRVKEPA</sequence>
<evidence type="ECO:0000256" key="1">
    <source>
        <dbReference type="SAM" id="MobiDB-lite"/>
    </source>
</evidence>
<organism evidence="2 3">
    <name type="scientific">Actinocorallia longicatena</name>
    <dbReference type="NCBI Taxonomy" id="111803"/>
    <lineage>
        <taxon>Bacteria</taxon>
        <taxon>Bacillati</taxon>
        <taxon>Actinomycetota</taxon>
        <taxon>Actinomycetes</taxon>
        <taxon>Streptosporangiales</taxon>
        <taxon>Thermomonosporaceae</taxon>
        <taxon>Actinocorallia</taxon>
    </lineage>
</organism>
<gene>
    <name evidence="2" type="ORF">GCM10010468_44250</name>
</gene>
<accession>A0ABP6QDM3</accession>
<name>A0ABP6QDM3_9ACTN</name>